<comment type="caution">
    <text evidence="1">The sequence shown here is derived from an EMBL/GenBank/DDBJ whole genome shotgun (WGS) entry which is preliminary data.</text>
</comment>
<dbReference type="EMBL" id="CAIF01000236">
    <property type="protein sequence ID" value="CCH46268.1"/>
    <property type="molecule type" value="Genomic_DNA"/>
</dbReference>
<evidence type="ECO:0000313" key="1">
    <source>
        <dbReference type="EMBL" id="CCH46268.1"/>
    </source>
</evidence>
<keyword evidence="2" id="KW-1185">Reference proteome</keyword>
<dbReference type="HOGENOM" id="CLU_1016370_0_0_1"/>
<dbReference type="Proteomes" id="UP000009328">
    <property type="component" value="Unassembled WGS sequence"/>
</dbReference>
<evidence type="ECO:0000313" key="2">
    <source>
        <dbReference type="Proteomes" id="UP000009328"/>
    </source>
</evidence>
<reference evidence="1 2" key="1">
    <citation type="journal article" date="2012" name="Eukaryot. Cell">
        <title>Draft genome sequence of Wickerhamomyces ciferrii NRRL Y-1031 F-60-10.</title>
        <authorList>
            <person name="Schneider J."/>
            <person name="Andrea H."/>
            <person name="Blom J."/>
            <person name="Jaenicke S."/>
            <person name="Ruckert C."/>
            <person name="Schorsch C."/>
            <person name="Szczepanowski R."/>
            <person name="Farwick M."/>
            <person name="Goesmann A."/>
            <person name="Puhler A."/>
            <person name="Schaffer S."/>
            <person name="Tauch A."/>
            <person name="Kohler T."/>
            <person name="Brinkrolf K."/>
        </authorList>
    </citation>
    <scope>NUCLEOTIDE SEQUENCE [LARGE SCALE GENOMIC DNA]</scope>
    <source>
        <strain evidence="2">ATCC 14091 / BCRC 22168 / CBS 111 / JCM 3599 / NBRC 0793 / NRRL Y-1031 F-60-10</strain>
    </source>
</reference>
<organism evidence="1 2">
    <name type="scientific">Wickerhamomyces ciferrii (strain ATCC 14091 / BCRC 22168 / CBS 111 / JCM 3599 / NBRC 0793 / NRRL Y-1031 F-60-10)</name>
    <name type="common">Yeast</name>
    <name type="synonym">Pichia ciferrii</name>
    <dbReference type="NCBI Taxonomy" id="1206466"/>
    <lineage>
        <taxon>Eukaryota</taxon>
        <taxon>Fungi</taxon>
        <taxon>Dikarya</taxon>
        <taxon>Ascomycota</taxon>
        <taxon>Saccharomycotina</taxon>
        <taxon>Saccharomycetes</taxon>
        <taxon>Phaffomycetales</taxon>
        <taxon>Wickerhamomycetaceae</taxon>
        <taxon>Wickerhamomyces</taxon>
    </lineage>
</organism>
<gene>
    <name evidence="1" type="ORF">BN7_5860</name>
</gene>
<sequence length="274" mass="31601">MAREFDELVQGINESLLKYHELVENRSIFKQYEGEDHHNENSIVQDEKNESLTLEEVKPQKRLKSKNVYKRTKADIKLPKINDLSGIEGESIGNMDQSFEANKEEESYGTELTEPCTLALGQLEYFTDAFIYMASSKGFPTLSSLSAFKIGLTEPKNETELMTTPYYTMIDNQYGLYYKLGHSLRNVIQSGHLMSSLLLPKIFQKCIISKLPICEMLIEQVIQEHELVEFWERIEIIETIAQGTSIDTRKVIFVNCLDYIEACNDEHLSYLLEN</sequence>
<name>K0KYX6_WICCF</name>
<proteinExistence type="predicted"/>
<dbReference type="InParanoid" id="K0KYX6"/>
<dbReference type="AlphaFoldDB" id="K0KYX6"/>
<accession>K0KYX6</accession>
<protein>
    <submittedName>
        <fullName evidence="1">Uncharacterized protein</fullName>
    </submittedName>
</protein>